<sequence length="29" mass="3275">MIAPIRTRPASCGNRPIKNYALENDVNLF</sequence>
<accession>A0A8S5TCY9</accession>
<reference evidence="1" key="1">
    <citation type="journal article" date="2021" name="Proc. Natl. Acad. Sci. U.S.A.">
        <title>A Catalog of Tens of Thousands of Viruses from Human Metagenomes Reveals Hidden Associations with Chronic Diseases.</title>
        <authorList>
            <person name="Tisza M.J."/>
            <person name="Buck C.B."/>
        </authorList>
    </citation>
    <scope>NUCLEOTIDE SEQUENCE</scope>
    <source>
        <strain evidence="1">Ctw757</strain>
    </source>
</reference>
<evidence type="ECO:0000313" key="1">
    <source>
        <dbReference type="EMBL" id="DAF60626.1"/>
    </source>
</evidence>
<name>A0A8S5TCY9_9CAUD</name>
<protein>
    <submittedName>
        <fullName evidence="1">Uncharacterized protein</fullName>
    </submittedName>
</protein>
<proteinExistence type="predicted"/>
<dbReference type="EMBL" id="BK032791">
    <property type="protein sequence ID" value="DAF60626.1"/>
    <property type="molecule type" value="Genomic_DNA"/>
</dbReference>
<organism evidence="1">
    <name type="scientific">Siphoviridae sp. ctw757</name>
    <dbReference type="NCBI Taxonomy" id="2827969"/>
    <lineage>
        <taxon>Viruses</taxon>
        <taxon>Duplodnaviria</taxon>
        <taxon>Heunggongvirae</taxon>
        <taxon>Uroviricota</taxon>
        <taxon>Caudoviricetes</taxon>
    </lineage>
</organism>